<evidence type="ECO:0000259" key="1">
    <source>
        <dbReference type="PROSITE" id="PS51725"/>
    </source>
</evidence>
<keyword evidence="2" id="KW-0560">Oxidoreductase</keyword>
<dbReference type="GO" id="GO:0004497">
    <property type="term" value="F:monooxygenase activity"/>
    <property type="evidence" value="ECO:0007669"/>
    <property type="project" value="UniProtKB-KW"/>
</dbReference>
<keyword evidence="2" id="KW-0503">Monooxygenase</keyword>
<dbReference type="SUPFAM" id="SSF54909">
    <property type="entry name" value="Dimeric alpha+beta barrel"/>
    <property type="match status" value="1"/>
</dbReference>
<gene>
    <name evidence="2" type="ORF">BTA31_17220</name>
</gene>
<name>A0ABX3I1C5_9BACI</name>
<proteinExistence type="predicted"/>
<evidence type="ECO:0000313" key="2">
    <source>
        <dbReference type="EMBL" id="OMI25824.1"/>
    </source>
</evidence>
<organism evidence="2 3">
    <name type="scientific">Bacillus haynesii</name>
    <dbReference type="NCBI Taxonomy" id="1925021"/>
    <lineage>
        <taxon>Bacteria</taxon>
        <taxon>Bacillati</taxon>
        <taxon>Bacillota</taxon>
        <taxon>Bacilli</taxon>
        <taxon>Bacillales</taxon>
        <taxon>Bacillaceae</taxon>
        <taxon>Bacillus</taxon>
    </lineage>
</organism>
<protein>
    <submittedName>
        <fullName evidence="2">Antibiotic biosynthesis monooxygenase</fullName>
    </submittedName>
</protein>
<feature type="domain" description="ABM" evidence="1">
    <location>
        <begin position="68"/>
        <end position="156"/>
    </location>
</feature>
<reference evidence="2 3" key="1">
    <citation type="submission" date="2016-12" db="EMBL/GenBank/DDBJ databases">
        <title>Bacillus phylogenomics.</title>
        <authorList>
            <person name="Dunlap C."/>
        </authorList>
    </citation>
    <scope>NUCLEOTIDE SEQUENCE [LARGE SCALE GENOMIC DNA]</scope>
    <source>
        <strain evidence="2 3">NRRL B-41327</strain>
    </source>
</reference>
<dbReference type="PROSITE" id="PS51725">
    <property type="entry name" value="ABM"/>
    <property type="match status" value="1"/>
</dbReference>
<sequence>MKLNFYMTYGTVDFLKKLAKQHGLENMLFMKNYDSAILFHETDGESVFHSPHRYEIIDQSGTLEHSGFTVLNNIPVTPEGRPLFETRFKNRAGKIENQPGFKALRVLRPKDSDTYIVLTLWDTEQSFQDWKNSKSFGEAHQKKESSTGINQGGTIFSRPSYISSYHSVE</sequence>
<dbReference type="InterPro" id="IPR050404">
    <property type="entry name" value="Heme-degrading_MO"/>
</dbReference>
<dbReference type="InterPro" id="IPR011008">
    <property type="entry name" value="Dimeric_a/b-barrel"/>
</dbReference>
<accession>A0ABX3I1C5</accession>
<dbReference type="Proteomes" id="UP000187046">
    <property type="component" value="Unassembled WGS sequence"/>
</dbReference>
<evidence type="ECO:0000313" key="3">
    <source>
        <dbReference type="Proteomes" id="UP000187046"/>
    </source>
</evidence>
<keyword evidence="3" id="KW-1185">Reference proteome</keyword>
<dbReference type="EMBL" id="MRBL01000019">
    <property type="protein sequence ID" value="OMI25824.1"/>
    <property type="molecule type" value="Genomic_DNA"/>
</dbReference>
<dbReference type="Pfam" id="PF03992">
    <property type="entry name" value="ABM"/>
    <property type="match status" value="1"/>
</dbReference>
<comment type="caution">
    <text evidence="2">The sequence shown here is derived from an EMBL/GenBank/DDBJ whole genome shotgun (WGS) entry which is preliminary data.</text>
</comment>
<dbReference type="PANTHER" id="PTHR34474:SF2">
    <property type="entry name" value="SIGNAL TRANSDUCTION PROTEIN TRAP"/>
    <property type="match status" value="1"/>
</dbReference>
<dbReference type="Gene3D" id="3.30.70.100">
    <property type="match status" value="1"/>
</dbReference>
<dbReference type="PANTHER" id="PTHR34474">
    <property type="entry name" value="SIGNAL TRANSDUCTION PROTEIN TRAP"/>
    <property type="match status" value="1"/>
</dbReference>
<dbReference type="InterPro" id="IPR007138">
    <property type="entry name" value="ABM_dom"/>
</dbReference>